<dbReference type="InterPro" id="IPR003834">
    <property type="entry name" value="Cyt_c_assmbl_TM_dom"/>
</dbReference>
<dbReference type="Pfam" id="PF02683">
    <property type="entry name" value="DsbD_TM"/>
    <property type="match status" value="1"/>
</dbReference>
<sequence>MGTNDGILGTYGFIFSLGLLSGVTPCSLPTIMLLASYTLQDKKNLFSKLKVVTSFLVSMILTLMVVGVVFSGLGKAFFNLEIAYYIISAISIIMGLKMMGILKVRLNLTYVLVPKKKQRQGQGITTGIILGIPFAILGAPCTLPVLLTIISYVMVEANIITGISVLLAYGIGRAIPVLAVALIGSSMQSIFNSKFATKKVNFVLGTKLIFVGLYILYQFWIKT</sequence>
<comment type="subcellular location">
    <subcellularLocation>
        <location evidence="1">Membrane</location>
        <topology evidence="1">Multi-pass membrane protein</topology>
    </subcellularLocation>
</comment>
<dbReference type="KEGG" id="acae:HYG86_02105"/>
<dbReference type="InterPro" id="IPR051790">
    <property type="entry name" value="Cytochrome_c-biogenesis_DsbD"/>
</dbReference>
<dbReference type="RefSeq" id="WP_213167312.1">
    <property type="nucleotide sequence ID" value="NZ_CP058559.1"/>
</dbReference>
<feature type="transmembrane region" description="Helical" evidence="6">
    <location>
        <begin position="82"/>
        <end position="102"/>
    </location>
</feature>
<proteinExistence type="inferred from homology"/>
<dbReference type="Proteomes" id="UP000516160">
    <property type="component" value="Chromosome"/>
</dbReference>
<name>A0A7G9W4N2_ALKCA</name>
<dbReference type="PANTHER" id="PTHR31272:SF9">
    <property type="entry name" value="BLL1027 PROTEIN"/>
    <property type="match status" value="1"/>
</dbReference>
<dbReference type="GO" id="GO:0016020">
    <property type="term" value="C:membrane"/>
    <property type="evidence" value="ECO:0007669"/>
    <property type="project" value="UniProtKB-SubCell"/>
</dbReference>
<accession>A0A7G9W4N2</accession>
<keyword evidence="9" id="KW-1185">Reference proteome</keyword>
<dbReference type="PANTHER" id="PTHR31272">
    <property type="entry name" value="CYTOCHROME C-TYPE BIOGENESIS PROTEIN HI_1454-RELATED"/>
    <property type="match status" value="1"/>
</dbReference>
<gene>
    <name evidence="8" type="ORF">HYG86_02105</name>
</gene>
<evidence type="ECO:0000259" key="7">
    <source>
        <dbReference type="Pfam" id="PF02683"/>
    </source>
</evidence>
<evidence type="ECO:0000256" key="1">
    <source>
        <dbReference type="ARBA" id="ARBA00004141"/>
    </source>
</evidence>
<keyword evidence="3 6" id="KW-0812">Transmembrane</keyword>
<evidence type="ECO:0000313" key="8">
    <source>
        <dbReference type="EMBL" id="QNO13644.1"/>
    </source>
</evidence>
<evidence type="ECO:0000256" key="6">
    <source>
        <dbReference type="SAM" id="Phobius"/>
    </source>
</evidence>
<feature type="transmembrane region" description="Helical" evidence="6">
    <location>
        <begin position="51"/>
        <end position="70"/>
    </location>
</feature>
<feature type="transmembrane region" description="Helical" evidence="6">
    <location>
        <begin position="12"/>
        <end position="39"/>
    </location>
</feature>
<dbReference type="AlphaFoldDB" id="A0A7G9W4N2"/>
<evidence type="ECO:0000256" key="3">
    <source>
        <dbReference type="ARBA" id="ARBA00022692"/>
    </source>
</evidence>
<evidence type="ECO:0000313" key="9">
    <source>
        <dbReference type="Proteomes" id="UP000516160"/>
    </source>
</evidence>
<feature type="transmembrane region" description="Helical" evidence="6">
    <location>
        <begin position="123"/>
        <end position="153"/>
    </location>
</feature>
<comment type="similarity">
    <text evidence="2">Belongs to the DsbD family.</text>
</comment>
<reference evidence="8 9" key="1">
    <citation type="submission" date="2020-07" db="EMBL/GenBank/DDBJ databases">
        <title>Alkalicella. sp. LB2 genome.</title>
        <authorList>
            <person name="Postec A."/>
            <person name="Quemeneur M."/>
        </authorList>
    </citation>
    <scope>NUCLEOTIDE SEQUENCE [LARGE SCALE GENOMIC DNA]</scope>
    <source>
        <strain evidence="8 9">LB2</strain>
    </source>
</reference>
<keyword evidence="5 6" id="KW-0472">Membrane</keyword>
<protein>
    <submittedName>
        <fullName evidence="8">Sulfite exporter TauE/SafE family protein</fullName>
    </submittedName>
</protein>
<evidence type="ECO:0000256" key="4">
    <source>
        <dbReference type="ARBA" id="ARBA00022989"/>
    </source>
</evidence>
<keyword evidence="4 6" id="KW-1133">Transmembrane helix</keyword>
<dbReference type="GO" id="GO:0017004">
    <property type="term" value="P:cytochrome complex assembly"/>
    <property type="evidence" value="ECO:0007669"/>
    <property type="project" value="InterPro"/>
</dbReference>
<dbReference type="EMBL" id="CP058559">
    <property type="protein sequence ID" value="QNO13644.1"/>
    <property type="molecule type" value="Genomic_DNA"/>
</dbReference>
<feature type="transmembrane region" description="Helical" evidence="6">
    <location>
        <begin position="159"/>
        <end position="182"/>
    </location>
</feature>
<feature type="domain" description="Cytochrome C biogenesis protein transmembrane" evidence="7">
    <location>
        <begin position="11"/>
        <end position="214"/>
    </location>
</feature>
<organism evidence="8 9">
    <name type="scientific">Alkalicella caledoniensis</name>
    <dbReference type="NCBI Taxonomy" id="2731377"/>
    <lineage>
        <taxon>Bacteria</taxon>
        <taxon>Bacillati</taxon>
        <taxon>Bacillota</taxon>
        <taxon>Clostridia</taxon>
        <taxon>Eubacteriales</taxon>
        <taxon>Proteinivoracaceae</taxon>
        <taxon>Alkalicella</taxon>
    </lineage>
</organism>
<evidence type="ECO:0000256" key="5">
    <source>
        <dbReference type="ARBA" id="ARBA00023136"/>
    </source>
</evidence>
<feature type="transmembrane region" description="Helical" evidence="6">
    <location>
        <begin position="202"/>
        <end position="221"/>
    </location>
</feature>
<evidence type="ECO:0000256" key="2">
    <source>
        <dbReference type="ARBA" id="ARBA00006143"/>
    </source>
</evidence>